<gene>
    <name evidence="2" type="ORF">BJ085DRAFT_32052</name>
</gene>
<feature type="signal peptide" evidence="1">
    <location>
        <begin position="1"/>
        <end position="17"/>
    </location>
</feature>
<dbReference type="EMBL" id="ML003350">
    <property type="protein sequence ID" value="RKP34125.1"/>
    <property type="molecule type" value="Genomic_DNA"/>
</dbReference>
<proteinExistence type="predicted"/>
<feature type="chain" id="PRO_5020433870" evidence="1">
    <location>
        <begin position="18"/>
        <end position="162"/>
    </location>
</feature>
<dbReference type="Proteomes" id="UP000268162">
    <property type="component" value="Unassembled WGS sequence"/>
</dbReference>
<name>A0A4P9ZLV8_9FUNG</name>
<organism evidence="2 3">
    <name type="scientific">Dimargaris cristalligena</name>
    <dbReference type="NCBI Taxonomy" id="215637"/>
    <lineage>
        <taxon>Eukaryota</taxon>
        <taxon>Fungi</taxon>
        <taxon>Fungi incertae sedis</taxon>
        <taxon>Zoopagomycota</taxon>
        <taxon>Kickxellomycotina</taxon>
        <taxon>Dimargaritomycetes</taxon>
        <taxon>Dimargaritales</taxon>
        <taxon>Dimargaritaceae</taxon>
        <taxon>Dimargaris</taxon>
    </lineage>
</organism>
<keyword evidence="3" id="KW-1185">Reference proteome</keyword>
<sequence>MKFLGFFVGLMATASLAAPNVPYATPNQENASTVPLASPYSEQPSSKVAAAKDKSLTMCPLIVSLDKLSALTKERKTSPTQLAQRIVDDFDRLEKDEEPLNSWSKYSEIPEENKKGFACIRQEFMSVDKARQILSAPPQRGFMGRMFDSIGNFFSFGSNQSK</sequence>
<evidence type="ECO:0000313" key="2">
    <source>
        <dbReference type="EMBL" id="RKP34125.1"/>
    </source>
</evidence>
<evidence type="ECO:0000256" key="1">
    <source>
        <dbReference type="SAM" id="SignalP"/>
    </source>
</evidence>
<keyword evidence="1" id="KW-0732">Signal</keyword>
<evidence type="ECO:0000313" key="3">
    <source>
        <dbReference type="Proteomes" id="UP000268162"/>
    </source>
</evidence>
<protein>
    <submittedName>
        <fullName evidence="2">Uncharacterized protein</fullName>
    </submittedName>
</protein>
<reference evidence="3" key="1">
    <citation type="journal article" date="2018" name="Nat. Microbiol.">
        <title>Leveraging single-cell genomics to expand the fungal tree of life.</title>
        <authorList>
            <person name="Ahrendt S.R."/>
            <person name="Quandt C.A."/>
            <person name="Ciobanu D."/>
            <person name="Clum A."/>
            <person name="Salamov A."/>
            <person name="Andreopoulos B."/>
            <person name="Cheng J.F."/>
            <person name="Woyke T."/>
            <person name="Pelin A."/>
            <person name="Henrissat B."/>
            <person name="Reynolds N.K."/>
            <person name="Benny G.L."/>
            <person name="Smith M.E."/>
            <person name="James T.Y."/>
            <person name="Grigoriev I.V."/>
        </authorList>
    </citation>
    <scope>NUCLEOTIDE SEQUENCE [LARGE SCALE GENOMIC DNA]</scope>
    <source>
        <strain evidence="3">RSA 468</strain>
    </source>
</reference>
<accession>A0A4P9ZLV8</accession>
<dbReference type="AlphaFoldDB" id="A0A4P9ZLV8"/>